<keyword evidence="2" id="KW-1185">Reference proteome</keyword>
<sequence length="176" mass="19245">MTRLTRRQRLLAWVETVIRALAIILLALVLGLLIYSSVALHYDLTPGYIMVPIYIIYNLIWIIHLVTVLSSRSAASLTNSRPKLAARIALEVVASAGAIGAGLAIFIGPQLLCPITTCDLFHEGKADSDAAALLWATGGLHYVLVNLIAVECCIIPRRRGRELTRADCELIDRTIT</sequence>
<evidence type="ECO:0000313" key="2">
    <source>
        <dbReference type="Proteomes" id="UP001148737"/>
    </source>
</evidence>
<protein>
    <submittedName>
        <fullName evidence="1">Uncharacterized protein</fullName>
    </submittedName>
</protein>
<name>A0ACC1QHK3_9HYPO</name>
<comment type="caution">
    <text evidence="1">The sequence shown here is derived from an EMBL/GenBank/DDBJ whole genome shotgun (WGS) entry which is preliminary data.</text>
</comment>
<dbReference type="EMBL" id="JANAKD010002040">
    <property type="protein sequence ID" value="KAJ3475060.1"/>
    <property type="molecule type" value="Genomic_DNA"/>
</dbReference>
<gene>
    <name evidence="1" type="ORF">NLG97_g9592</name>
</gene>
<proteinExistence type="predicted"/>
<evidence type="ECO:0000313" key="1">
    <source>
        <dbReference type="EMBL" id="KAJ3475060.1"/>
    </source>
</evidence>
<organism evidence="1 2">
    <name type="scientific">Lecanicillium saksenae</name>
    <dbReference type="NCBI Taxonomy" id="468837"/>
    <lineage>
        <taxon>Eukaryota</taxon>
        <taxon>Fungi</taxon>
        <taxon>Dikarya</taxon>
        <taxon>Ascomycota</taxon>
        <taxon>Pezizomycotina</taxon>
        <taxon>Sordariomycetes</taxon>
        <taxon>Hypocreomycetidae</taxon>
        <taxon>Hypocreales</taxon>
        <taxon>Cordycipitaceae</taxon>
        <taxon>Lecanicillium</taxon>
    </lineage>
</organism>
<reference evidence="1" key="1">
    <citation type="submission" date="2022-07" db="EMBL/GenBank/DDBJ databases">
        <title>Genome Sequence of Lecanicillium saksenae.</title>
        <authorList>
            <person name="Buettner E."/>
        </authorList>
    </citation>
    <scope>NUCLEOTIDE SEQUENCE</scope>
    <source>
        <strain evidence="1">VT-O1</strain>
    </source>
</reference>
<accession>A0ACC1QHK3</accession>
<dbReference type="Proteomes" id="UP001148737">
    <property type="component" value="Unassembled WGS sequence"/>
</dbReference>